<dbReference type="InterPro" id="IPR003615">
    <property type="entry name" value="HNH_nuc"/>
</dbReference>
<feature type="region of interest" description="Disordered" evidence="1">
    <location>
        <begin position="107"/>
        <end position="140"/>
    </location>
</feature>
<feature type="region of interest" description="Disordered" evidence="1">
    <location>
        <begin position="23"/>
        <end position="48"/>
    </location>
</feature>
<dbReference type="CDD" id="cd00085">
    <property type="entry name" value="HNHc"/>
    <property type="match status" value="1"/>
</dbReference>
<accession>A0A1X6WX98</accession>
<dbReference type="Proteomes" id="UP000196581">
    <property type="component" value="Unassembled WGS sequence"/>
</dbReference>
<feature type="compositionally biased region" description="Basic and acidic residues" evidence="1">
    <location>
        <begin position="523"/>
        <end position="534"/>
    </location>
</feature>
<evidence type="ECO:0000256" key="1">
    <source>
        <dbReference type="SAM" id="MobiDB-lite"/>
    </source>
</evidence>
<protein>
    <recommendedName>
        <fullName evidence="4">HNH nuclease domain-containing protein</fullName>
    </recommendedName>
</protein>
<feature type="compositionally biased region" description="Basic and acidic residues" evidence="1">
    <location>
        <begin position="830"/>
        <end position="842"/>
    </location>
</feature>
<evidence type="ECO:0000313" key="3">
    <source>
        <dbReference type="Proteomes" id="UP000196581"/>
    </source>
</evidence>
<dbReference type="RefSeq" id="WP_143275786.1">
    <property type="nucleotide sequence ID" value="NZ_FWFF01000001.1"/>
</dbReference>
<evidence type="ECO:0008006" key="4">
    <source>
        <dbReference type="Google" id="ProtNLM"/>
    </source>
</evidence>
<feature type="region of interest" description="Disordered" evidence="1">
    <location>
        <begin position="823"/>
        <end position="851"/>
    </location>
</feature>
<name>A0A1X6WX98_9MICO</name>
<organism evidence="2 3">
    <name type="scientific">Brevibacterium yomogidense</name>
    <dbReference type="NCBI Taxonomy" id="946573"/>
    <lineage>
        <taxon>Bacteria</taxon>
        <taxon>Bacillati</taxon>
        <taxon>Actinomycetota</taxon>
        <taxon>Actinomycetes</taxon>
        <taxon>Micrococcales</taxon>
        <taxon>Brevibacteriaceae</taxon>
        <taxon>Brevibacterium</taxon>
    </lineage>
</organism>
<dbReference type="EMBL" id="FWFF01000001">
    <property type="protein sequence ID" value="SLM90413.1"/>
    <property type="molecule type" value="Genomic_DNA"/>
</dbReference>
<feature type="region of interest" description="Disordered" evidence="1">
    <location>
        <begin position="523"/>
        <end position="551"/>
    </location>
</feature>
<reference evidence="3" key="1">
    <citation type="submission" date="2017-02" db="EMBL/GenBank/DDBJ databases">
        <authorList>
            <person name="Dridi B."/>
        </authorList>
    </citation>
    <scope>NUCLEOTIDE SEQUENCE [LARGE SCALE GENOMIC DNA]</scope>
    <source>
        <strain evidence="3">B Co 03.10</strain>
    </source>
</reference>
<sequence>MLVDVGELLNDVRFSGVESGIDHCTDRNADSSPDVGAESGAVPVPDSVPATVEDGRIREQAADELSAHAGLVDRLRAYELVQLATIGVSLAVTLRRSADRLAELFADDGDDSVPQQTHQKSSDAQPGIESDTCGAAPGAGGLASGAASGARVVASGAAASARNVPNAFTAAAGLPNLEGQERFLPRAEHLLEREHEAVLNVRLSARTGDSRRRLGQALTAYVGMPLLLRSMLSGRVRYNRFDALTRRLKHLPLPHLQNLDVFLAGLDPRYSLGQFLRHAVSFLAQFDTEPVLAARARSARDVWVEHLPDGLAVHCMQGPAAVIEARHAKTKATASAIMKNQLKSMNVTRTDTTAQAGTGDLPDLGELRVADERTLRQLMFDLLIGAQPHTQTTLESRIADGDSSERLRVDVVCPDDATILRKQAAVVVTVPMTTLLGLDDRPGTVEGHPLPADMARSIAGASKFWYRMLTDPATGQVLDDVAHRYEPDRATRLSVLSAWQTCTLPGCSRPARECEIDHGIPFDHDHPERGERTEPANLHPLCASHHQAKTEGRIRMRRTGYDRVEWVLPLGTTATTIAPGVDDGGVLTAACSPADTDVRRAARAAIDERIVVDPVTNRRAASAVFERAGREFLEEEREREELQAAMRRVRDPFLQEQRRMRQWVKQTRSDLHEREERVRARENATCLRERDLIRDEKFAALNLSVAEQKLVEAKRRVRFPETPLVRYKTVIPMRIEHFDLGDGMVGSLHTPVFFRTAPVGGSDSSGGTQASQAAAATDGPQWNRRGRHEKRHRSCIDEQLATLVHDGLAQRRVHIQWGHVASELIRSPKPRPEQLPEPRPAEGFEDDPPPF</sequence>
<feature type="compositionally biased region" description="Low complexity" evidence="1">
    <location>
        <begin position="760"/>
        <end position="779"/>
    </location>
</feature>
<keyword evidence="3" id="KW-1185">Reference proteome</keyword>
<gene>
    <name evidence="2" type="ORF">FM105_01990</name>
</gene>
<proteinExistence type="predicted"/>
<dbReference type="Gene3D" id="1.10.30.50">
    <property type="match status" value="1"/>
</dbReference>
<feature type="region of interest" description="Disordered" evidence="1">
    <location>
        <begin position="759"/>
        <end position="792"/>
    </location>
</feature>
<evidence type="ECO:0000313" key="2">
    <source>
        <dbReference type="EMBL" id="SLM90413.1"/>
    </source>
</evidence>
<feature type="compositionally biased region" description="Polar residues" evidence="1">
    <location>
        <begin position="113"/>
        <end position="124"/>
    </location>
</feature>
<dbReference type="AlphaFoldDB" id="A0A1X6WX98"/>